<dbReference type="EMBL" id="CP077062">
    <property type="protein sequence ID" value="QWZ07593.1"/>
    <property type="molecule type" value="Genomic_DNA"/>
</dbReference>
<keyword evidence="2" id="KW-1185">Reference proteome</keyword>
<evidence type="ECO:0000313" key="2">
    <source>
        <dbReference type="Proteomes" id="UP000683575"/>
    </source>
</evidence>
<proteinExistence type="predicted"/>
<organism evidence="1 2">
    <name type="scientific">Nocardioides panacis</name>
    <dbReference type="NCBI Taxonomy" id="2849501"/>
    <lineage>
        <taxon>Bacteria</taxon>
        <taxon>Bacillati</taxon>
        <taxon>Actinomycetota</taxon>
        <taxon>Actinomycetes</taxon>
        <taxon>Propionibacteriales</taxon>
        <taxon>Nocardioidaceae</taxon>
        <taxon>Nocardioides</taxon>
    </lineage>
</organism>
<name>A0A975SYJ0_9ACTN</name>
<accession>A0A975SYJ0</accession>
<sequence>MSDGYGVTAGSIPLTTEQWRSLQELMVATQDGLAAESPSGFAPSVRGAAATFLAAWTGYAGESSTLADGFVRALGSTDSLYGRTDALSEVELGRLDGRLGPAR</sequence>
<dbReference type="RefSeq" id="WP_216939104.1">
    <property type="nucleotide sequence ID" value="NZ_CP077062.1"/>
</dbReference>
<dbReference type="Proteomes" id="UP000683575">
    <property type="component" value="Chromosome"/>
</dbReference>
<evidence type="ECO:0000313" key="1">
    <source>
        <dbReference type="EMBL" id="QWZ07593.1"/>
    </source>
</evidence>
<dbReference type="KEGG" id="nps:KRR39_19540"/>
<dbReference type="AlphaFoldDB" id="A0A975SYJ0"/>
<gene>
    <name evidence="1" type="ORF">KRR39_19540</name>
</gene>
<reference evidence="1" key="1">
    <citation type="submission" date="2021-06" db="EMBL/GenBank/DDBJ databases">
        <title>Complete genome sequence of Nocardioides sp. G188.</title>
        <authorList>
            <person name="Im W.-T."/>
        </authorList>
    </citation>
    <scope>NUCLEOTIDE SEQUENCE</scope>
    <source>
        <strain evidence="1">G188</strain>
    </source>
</reference>
<protein>
    <submittedName>
        <fullName evidence="1">Uncharacterized protein</fullName>
    </submittedName>
</protein>